<evidence type="ECO:0000256" key="1">
    <source>
        <dbReference type="SAM" id="MobiDB-lite"/>
    </source>
</evidence>
<proteinExistence type="predicted"/>
<organism evidence="3 4">
    <name type="scientific">Aliterella atlantica CENA595</name>
    <dbReference type="NCBI Taxonomy" id="1618023"/>
    <lineage>
        <taxon>Bacteria</taxon>
        <taxon>Bacillati</taxon>
        <taxon>Cyanobacteriota</taxon>
        <taxon>Cyanophyceae</taxon>
        <taxon>Chroococcidiopsidales</taxon>
        <taxon>Aliterellaceae</taxon>
        <taxon>Aliterella</taxon>
    </lineage>
</organism>
<dbReference type="PANTHER" id="PTHR24074">
    <property type="entry name" value="CO-CHAPERONE PROTEIN DJLA"/>
    <property type="match status" value="1"/>
</dbReference>
<dbReference type="OrthoDB" id="9779889at2"/>
<dbReference type="STRING" id="1618023.UH38_17705"/>
<sequence>MDSFEAERRFRAWEIEQELEQLKAQMKNPQTPPQPANTKYTPPTSDPKTKKKYLSQEIEEELEQLKAQMKNPQSQTKYTPPINEKNKPFYEILELKQSASQDEIKQAYKRLVKKWHPDLFFNHPKLQLQAAEKFKKINEAYKKLSN</sequence>
<dbReference type="CDD" id="cd06257">
    <property type="entry name" value="DnaJ"/>
    <property type="match status" value="1"/>
</dbReference>
<protein>
    <recommendedName>
        <fullName evidence="2">J domain-containing protein</fullName>
    </recommendedName>
</protein>
<name>A0A0D8ZNY1_9CYAN</name>
<evidence type="ECO:0000313" key="4">
    <source>
        <dbReference type="Proteomes" id="UP000032452"/>
    </source>
</evidence>
<dbReference type="InterPro" id="IPR036869">
    <property type="entry name" value="J_dom_sf"/>
</dbReference>
<reference evidence="3 4" key="1">
    <citation type="submission" date="2015-02" db="EMBL/GenBank/DDBJ databases">
        <title>Draft genome of a novel marine cyanobacterium (Chroococcales) isolated from South Atlantic Ocean.</title>
        <authorList>
            <person name="Rigonato J."/>
            <person name="Alvarenga D.O."/>
            <person name="Branco L.H."/>
            <person name="Varani A.M."/>
            <person name="Brandini F.P."/>
            <person name="Fiore M.F."/>
        </authorList>
    </citation>
    <scope>NUCLEOTIDE SEQUENCE [LARGE SCALE GENOMIC DNA]</scope>
    <source>
        <strain evidence="3 4">CENA595</strain>
    </source>
</reference>
<evidence type="ECO:0000313" key="3">
    <source>
        <dbReference type="EMBL" id="KJH70455.1"/>
    </source>
</evidence>
<comment type="caution">
    <text evidence="3">The sequence shown here is derived from an EMBL/GenBank/DDBJ whole genome shotgun (WGS) entry which is preliminary data.</text>
</comment>
<dbReference type="EMBL" id="JYON01000022">
    <property type="protein sequence ID" value="KJH70455.1"/>
    <property type="molecule type" value="Genomic_DNA"/>
</dbReference>
<dbReference type="AlphaFoldDB" id="A0A0D8ZNY1"/>
<dbReference type="Gene3D" id="1.10.287.110">
    <property type="entry name" value="DnaJ domain"/>
    <property type="match status" value="1"/>
</dbReference>
<accession>A0A0D8ZNY1</accession>
<feature type="domain" description="J" evidence="2">
    <location>
        <begin position="88"/>
        <end position="146"/>
    </location>
</feature>
<dbReference type="PROSITE" id="PS50076">
    <property type="entry name" value="DNAJ_2"/>
    <property type="match status" value="1"/>
</dbReference>
<dbReference type="SUPFAM" id="SSF46565">
    <property type="entry name" value="Chaperone J-domain"/>
    <property type="match status" value="1"/>
</dbReference>
<dbReference type="RefSeq" id="WP_045056020.1">
    <property type="nucleotide sequence ID" value="NZ_CAWMDP010000012.1"/>
</dbReference>
<dbReference type="Pfam" id="PF00226">
    <property type="entry name" value="DnaJ"/>
    <property type="match status" value="1"/>
</dbReference>
<gene>
    <name evidence="3" type="ORF">UH38_17705</name>
</gene>
<dbReference type="InterPro" id="IPR001623">
    <property type="entry name" value="DnaJ_domain"/>
</dbReference>
<dbReference type="PRINTS" id="PR00625">
    <property type="entry name" value="JDOMAIN"/>
</dbReference>
<dbReference type="PATRIC" id="fig|1618023.3.peg.940"/>
<evidence type="ECO:0000259" key="2">
    <source>
        <dbReference type="PROSITE" id="PS50076"/>
    </source>
</evidence>
<keyword evidence="4" id="KW-1185">Reference proteome</keyword>
<dbReference type="InterPro" id="IPR050817">
    <property type="entry name" value="DjlA_DnaK_co-chaperone"/>
</dbReference>
<dbReference type="Proteomes" id="UP000032452">
    <property type="component" value="Unassembled WGS sequence"/>
</dbReference>
<dbReference type="SMART" id="SM00271">
    <property type="entry name" value="DnaJ"/>
    <property type="match status" value="1"/>
</dbReference>
<feature type="region of interest" description="Disordered" evidence="1">
    <location>
        <begin position="20"/>
        <end position="51"/>
    </location>
</feature>